<evidence type="ECO:0000313" key="2">
    <source>
        <dbReference type="Proteomes" id="UP000050509"/>
    </source>
</evidence>
<comment type="caution">
    <text evidence="1">The sequence shown here is derived from an EMBL/GenBank/DDBJ whole genome shotgun (WGS) entry which is preliminary data.</text>
</comment>
<name>A0A0P9D5N6_9CHLR</name>
<dbReference type="EMBL" id="LJCR01003016">
    <property type="protein sequence ID" value="KPV48024.1"/>
    <property type="molecule type" value="Genomic_DNA"/>
</dbReference>
<dbReference type="Proteomes" id="UP000050509">
    <property type="component" value="Unassembled WGS sequence"/>
</dbReference>
<protein>
    <submittedName>
        <fullName evidence="1">Uncharacterized protein</fullName>
    </submittedName>
</protein>
<proteinExistence type="predicted"/>
<organism evidence="1 2">
    <name type="scientific">Kouleothrix aurantiaca</name>
    <dbReference type="NCBI Taxonomy" id="186479"/>
    <lineage>
        <taxon>Bacteria</taxon>
        <taxon>Bacillati</taxon>
        <taxon>Chloroflexota</taxon>
        <taxon>Chloroflexia</taxon>
        <taxon>Chloroflexales</taxon>
        <taxon>Roseiflexineae</taxon>
        <taxon>Roseiflexaceae</taxon>
        <taxon>Kouleothrix</taxon>
    </lineage>
</organism>
<accession>A0A0P9D5N6</accession>
<reference evidence="1 2" key="1">
    <citation type="submission" date="2015-09" db="EMBL/GenBank/DDBJ databases">
        <title>Draft genome sequence of Kouleothrix aurantiaca JCM 19913.</title>
        <authorList>
            <person name="Hemp J."/>
        </authorList>
    </citation>
    <scope>NUCLEOTIDE SEQUENCE [LARGE SCALE GENOMIC DNA]</scope>
    <source>
        <strain evidence="1 2">COM-B</strain>
    </source>
</reference>
<evidence type="ECO:0000313" key="1">
    <source>
        <dbReference type="EMBL" id="KPV48024.1"/>
    </source>
</evidence>
<feature type="non-terminal residue" evidence="1">
    <location>
        <position position="1"/>
    </location>
</feature>
<dbReference type="AlphaFoldDB" id="A0A0P9D5N6"/>
<sequence length="151" mass="16619">EWRTRTRGVMRADASESAPAHVREQAKRLGARLKRPANRLQALARLMFDSAQAPLAFGIRAGANEQRHLLFETEYYTIDLRVRPQGELWSIAGQLLGAESAGSASLAGSAEATNVLNENSEFSLPLVPPGTYTLTLNLEALEIMLPEFEIK</sequence>
<keyword evidence="2" id="KW-1185">Reference proteome</keyword>
<gene>
    <name evidence="1" type="ORF">SE17_40305</name>
</gene>